<protein>
    <recommendedName>
        <fullName evidence="4">ESX-1 secretion-associated protein</fullName>
    </recommendedName>
</protein>
<evidence type="ECO:0008006" key="4">
    <source>
        <dbReference type="Google" id="ProtNLM"/>
    </source>
</evidence>
<dbReference type="GO" id="GO:0009306">
    <property type="term" value="P:protein secretion"/>
    <property type="evidence" value="ECO:0007669"/>
    <property type="project" value="InterPro"/>
</dbReference>
<dbReference type="RefSeq" id="WP_193926869.1">
    <property type="nucleotide sequence ID" value="NZ_JADEYC010000005.1"/>
</dbReference>
<reference evidence="2" key="1">
    <citation type="submission" date="2020-10" db="EMBL/GenBank/DDBJ databases">
        <title>Diversity and distribution of actinomycetes associated with coral in the coast of Hainan.</title>
        <authorList>
            <person name="Li F."/>
        </authorList>
    </citation>
    <scope>NUCLEOTIDE SEQUENCE</scope>
    <source>
        <strain evidence="2">HNM0983</strain>
    </source>
</reference>
<dbReference type="InterPro" id="IPR022536">
    <property type="entry name" value="EspC"/>
</dbReference>
<dbReference type="Pfam" id="PF10824">
    <property type="entry name" value="T7SS_ESX_EspC"/>
    <property type="match status" value="1"/>
</dbReference>
<evidence type="ECO:0000313" key="2">
    <source>
        <dbReference type="EMBL" id="MBE9373423.1"/>
    </source>
</evidence>
<dbReference type="AlphaFoldDB" id="A0A929B896"/>
<evidence type="ECO:0000313" key="3">
    <source>
        <dbReference type="Proteomes" id="UP000598360"/>
    </source>
</evidence>
<feature type="region of interest" description="Disordered" evidence="1">
    <location>
        <begin position="79"/>
        <end position="99"/>
    </location>
</feature>
<name>A0A929B896_9PSEU</name>
<proteinExistence type="predicted"/>
<dbReference type="Proteomes" id="UP000598360">
    <property type="component" value="Unassembled WGS sequence"/>
</dbReference>
<accession>A0A929B896</accession>
<gene>
    <name evidence="2" type="ORF">IQ251_03075</name>
</gene>
<keyword evidence="3" id="KW-1185">Reference proteome</keyword>
<comment type="caution">
    <text evidence="2">The sequence shown here is derived from an EMBL/GenBank/DDBJ whole genome shotgun (WGS) entry which is preliminary data.</text>
</comment>
<organism evidence="2 3">
    <name type="scientific">Saccharopolyspora montiporae</name>
    <dbReference type="NCBI Taxonomy" id="2781240"/>
    <lineage>
        <taxon>Bacteria</taxon>
        <taxon>Bacillati</taxon>
        <taxon>Actinomycetota</taxon>
        <taxon>Actinomycetes</taxon>
        <taxon>Pseudonocardiales</taxon>
        <taxon>Pseudonocardiaceae</taxon>
        <taxon>Saccharopolyspora</taxon>
    </lineage>
</organism>
<sequence length="99" mass="10564">MFNVSPDRLDTHSEWLDGLAEDIAAAGTKGDSVSFGVDTFGLVGQLFADDARQTSTQAVAELQKFAELTRDLAQRVKDTAADYRDTDSGNADALGQAQP</sequence>
<evidence type="ECO:0000256" key="1">
    <source>
        <dbReference type="SAM" id="MobiDB-lite"/>
    </source>
</evidence>
<dbReference type="EMBL" id="JADEYC010000005">
    <property type="protein sequence ID" value="MBE9373423.1"/>
    <property type="molecule type" value="Genomic_DNA"/>
</dbReference>